<keyword evidence="5" id="KW-1185">Reference proteome</keyword>
<dbReference type="InterPro" id="IPR023210">
    <property type="entry name" value="NADP_OxRdtase_dom"/>
</dbReference>
<evidence type="ECO:0000256" key="1">
    <source>
        <dbReference type="ARBA" id="ARBA00023002"/>
    </source>
</evidence>
<comment type="caution">
    <text evidence="4">The sequence shown here is derived from an EMBL/GenBank/DDBJ whole genome shotgun (WGS) entry which is preliminary data.</text>
</comment>
<evidence type="ECO:0000313" key="4">
    <source>
        <dbReference type="EMBL" id="KAI1608936.1"/>
    </source>
</evidence>
<comment type="similarity">
    <text evidence="2">Belongs to the aldo/keto reductase family. Aldo/keto reductase 2 subfamily.</text>
</comment>
<dbReference type="PANTHER" id="PTHR43364:SF4">
    <property type="entry name" value="NAD(P)-LINKED OXIDOREDUCTASE SUPERFAMILY PROTEIN"/>
    <property type="match status" value="1"/>
</dbReference>
<organism evidence="4 5">
    <name type="scientific">Exophiala viscosa</name>
    <dbReference type="NCBI Taxonomy" id="2486360"/>
    <lineage>
        <taxon>Eukaryota</taxon>
        <taxon>Fungi</taxon>
        <taxon>Dikarya</taxon>
        <taxon>Ascomycota</taxon>
        <taxon>Pezizomycotina</taxon>
        <taxon>Eurotiomycetes</taxon>
        <taxon>Chaetothyriomycetidae</taxon>
        <taxon>Chaetothyriales</taxon>
        <taxon>Herpotrichiellaceae</taxon>
        <taxon>Exophiala</taxon>
    </lineage>
</organism>
<name>A0AAN6DMA3_9EURO</name>
<evidence type="ECO:0000313" key="5">
    <source>
        <dbReference type="Proteomes" id="UP001203852"/>
    </source>
</evidence>
<gene>
    <name evidence="4" type="ORF">EDD36DRAFT_446683</name>
</gene>
<dbReference type="Gene3D" id="3.20.20.100">
    <property type="entry name" value="NADP-dependent oxidoreductase domain"/>
    <property type="match status" value="1"/>
</dbReference>
<reference evidence="4" key="1">
    <citation type="journal article" date="2022" name="bioRxiv">
        <title>Deciphering the potential niche of two novel black yeast fungi from a biological soil crust based on their genomes, phenotypes, and melanin regulation.</title>
        <authorList>
            <consortium name="DOE Joint Genome Institute"/>
            <person name="Carr E.C."/>
            <person name="Barton Q."/>
            <person name="Grambo S."/>
            <person name="Sullivan M."/>
            <person name="Renfro C.M."/>
            <person name="Kuo A."/>
            <person name="Pangilinan J."/>
            <person name="Lipzen A."/>
            <person name="Keymanesh K."/>
            <person name="Savage E."/>
            <person name="Barry K."/>
            <person name="Grigoriev I.V."/>
            <person name="Riekhof W.R."/>
            <person name="Harris S.S."/>
        </authorList>
    </citation>
    <scope>NUCLEOTIDE SEQUENCE</scope>
    <source>
        <strain evidence="4">JF 03-4F</strain>
    </source>
</reference>
<keyword evidence="1" id="KW-0560">Oxidoreductase</keyword>
<sequence>MDKILQTGLSAGMSATEGIHSSKPPNVPADHDGLKFLLPDSFVPSAETRLTFKGKGGNDVEVPTIFWGAWSWGDPSTWHWKDEEIHGVRAAWKKCLEGGMTFIDTAQAYGDGRSEEITGDLIRNHSGGVPREKIQVQTKWLANVTDGKLGNILHPIDAPLKALKKSLDRMKLDYIDCYLVHGHVHVSSISQVAKGLAKCVDEGLTKTVGVANYSVEDMLEMKDALAKYNIPLATNQCEYSILRRLPETEGMLDACRQHGIVFQSYSSLAQGRLTGKYTKDHPPPKTYRFSSYPMEYIEPLHNVMRQIAQRRGVSMSAVALNYNISKGVVPTVGIRKEEQAVEDMQALGWRLTREEVAELDKNGYEGKSTKLWQQG</sequence>
<dbReference type="GO" id="GO:0016491">
    <property type="term" value="F:oxidoreductase activity"/>
    <property type="evidence" value="ECO:0007669"/>
    <property type="project" value="UniProtKB-KW"/>
</dbReference>
<evidence type="ECO:0000256" key="2">
    <source>
        <dbReference type="ARBA" id="ARBA00038157"/>
    </source>
</evidence>
<feature type="domain" description="NADP-dependent oxidoreductase" evidence="3">
    <location>
        <begin position="65"/>
        <end position="361"/>
    </location>
</feature>
<dbReference type="Proteomes" id="UP001203852">
    <property type="component" value="Unassembled WGS sequence"/>
</dbReference>
<proteinExistence type="inferred from homology"/>
<dbReference type="InterPro" id="IPR036812">
    <property type="entry name" value="NAD(P)_OxRdtase_dom_sf"/>
</dbReference>
<accession>A0AAN6DMA3</accession>
<dbReference type="InterPro" id="IPR050523">
    <property type="entry name" value="AKR_Detox_Biosynth"/>
</dbReference>
<evidence type="ECO:0000259" key="3">
    <source>
        <dbReference type="Pfam" id="PF00248"/>
    </source>
</evidence>
<protein>
    <submittedName>
        <fullName evidence="4">Aldo-keto reductase</fullName>
    </submittedName>
</protein>
<dbReference type="SUPFAM" id="SSF51430">
    <property type="entry name" value="NAD(P)-linked oxidoreductase"/>
    <property type="match status" value="1"/>
</dbReference>
<dbReference type="Pfam" id="PF00248">
    <property type="entry name" value="Aldo_ket_red"/>
    <property type="match status" value="1"/>
</dbReference>
<dbReference type="AlphaFoldDB" id="A0AAN6DMA3"/>
<dbReference type="PANTHER" id="PTHR43364">
    <property type="entry name" value="NADH-SPECIFIC METHYLGLYOXAL REDUCTASE-RELATED"/>
    <property type="match status" value="1"/>
</dbReference>
<dbReference type="CDD" id="cd19093">
    <property type="entry name" value="AKR_AtPLR-like"/>
    <property type="match status" value="1"/>
</dbReference>
<dbReference type="EMBL" id="MU404361">
    <property type="protein sequence ID" value="KAI1608936.1"/>
    <property type="molecule type" value="Genomic_DNA"/>
</dbReference>